<reference evidence="9 10" key="1">
    <citation type="journal article" date="2019" name="Mol. Biol. Evol.">
        <title>Blast fungal genomes show frequent chromosomal changes, gene gains and losses, and effector gene turnover.</title>
        <authorList>
            <person name="Gomez Luciano L.B."/>
            <person name="Jason Tsai I."/>
            <person name="Chuma I."/>
            <person name="Tosa Y."/>
            <person name="Chen Y.H."/>
            <person name="Li J.Y."/>
            <person name="Li M.Y."/>
            <person name="Jade Lu M.Y."/>
            <person name="Nakayashiki H."/>
            <person name="Li W.H."/>
        </authorList>
    </citation>
    <scope>NUCLEOTIDE SEQUENCE [LARGE SCALE GENOMIC DNA]</scope>
    <source>
        <strain evidence="9 10">NI907</strain>
    </source>
</reference>
<dbReference type="SUPFAM" id="SSF55811">
    <property type="entry name" value="Nudix"/>
    <property type="match status" value="1"/>
</dbReference>
<evidence type="ECO:0000259" key="8">
    <source>
        <dbReference type="PROSITE" id="PS51462"/>
    </source>
</evidence>
<evidence type="ECO:0000256" key="7">
    <source>
        <dbReference type="SAM" id="MobiDB-lite"/>
    </source>
</evidence>
<evidence type="ECO:0000313" key="10">
    <source>
        <dbReference type="RefSeq" id="XP_030979269.1"/>
    </source>
</evidence>
<dbReference type="Pfam" id="PF00293">
    <property type="entry name" value="NUDIX"/>
    <property type="match status" value="1"/>
</dbReference>
<reference evidence="10" key="2">
    <citation type="submission" date="2019-10" db="EMBL/GenBank/DDBJ databases">
        <authorList>
            <consortium name="NCBI Genome Project"/>
        </authorList>
    </citation>
    <scope>NUCLEOTIDE SEQUENCE</scope>
    <source>
        <strain evidence="10">NI907</strain>
    </source>
</reference>
<evidence type="ECO:0000313" key="9">
    <source>
        <dbReference type="Proteomes" id="UP000515153"/>
    </source>
</evidence>
<keyword evidence="4" id="KW-0378">Hydrolase</keyword>
<accession>A0A6P8AWM2</accession>
<keyword evidence="9" id="KW-1185">Reference proteome</keyword>
<evidence type="ECO:0000256" key="6">
    <source>
        <dbReference type="ARBA" id="ARBA00023211"/>
    </source>
</evidence>
<comment type="cofactor">
    <cofactor evidence="2">
        <name>Mg(2+)</name>
        <dbReference type="ChEBI" id="CHEBI:18420"/>
    </cofactor>
</comment>
<dbReference type="PANTHER" id="PTHR12992">
    <property type="entry name" value="NUDIX HYDROLASE"/>
    <property type="match status" value="1"/>
</dbReference>
<proteinExistence type="predicted"/>
<sequence length="359" mass="40343">MTTHTTDHELDTGPGETKFTDGELNSVIEATNEVISSTPAAPDLQIVEDEGSYYWDASTMGQLNKRSLKPYDMNRVLTKSKAAIARLRAYQSPPFPLWDRLPATRRAAVLVLLYADRAGDLRVVITMRSATLRNFSGQAAFPGGKADSVDESPYQIARREAWEEIGLPMDDGKIPAPFVIENLCYLPHSLARTGLVVRPCVAFLHPDPTKVDGSELPSVDETLIPRLDAKEVAAVFSAPFHNFLKAQDEGATAGPPGRWYEGRWTDYNHYRWRLHYFYVPIDRQRVTRPKEREGGQAALAEPDESGPETRFKVWGMTGRILVDAARVAYGEEPEFEHNDEYGDEKMIQELESQMLETKL</sequence>
<dbReference type="FunFam" id="3.90.79.10:FF:000053">
    <property type="entry name" value="Coenzyme A diphosphatase"/>
    <property type="match status" value="1"/>
</dbReference>
<dbReference type="GeneID" id="41963691"/>
<evidence type="ECO:0000256" key="5">
    <source>
        <dbReference type="ARBA" id="ARBA00022842"/>
    </source>
</evidence>
<dbReference type="InterPro" id="IPR015797">
    <property type="entry name" value="NUDIX_hydrolase-like_dom_sf"/>
</dbReference>
<reference evidence="10" key="3">
    <citation type="submission" date="2025-08" db="UniProtKB">
        <authorList>
            <consortium name="RefSeq"/>
        </authorList>
    </citation>
    <scope>IDENTIFICATION</scope>
    <source>
        <strain evidence="10">NI907</strain>
    </source>
</reference>
<dbReference type="AlphaFoldDB" id="A0A6P8AWM2"/>
<dbReference type="PROSITE" id="PS51462">
    <property type="entry name" value="NUDIX"/>
    <property type="match status" value="1"/>
</dbReference>
<keyword evidence="6" id="KW-0464">Manganese</keyword>
<evidence type="ECO:0000256" key="2">
    <source>
        <dbReference type="ARBA" id="ARBA00001946"/>
    </source>
</evidence>
<comment type="cofactor">
    <cofactor evidence="1">
        <name>Mn(2+)</name>
        <dbReference type="ChEBI" id="CHEBI:29035"/>
    </cofactor>
</comment>
<keyword evidence="5" id="KW-0460">Magnesium</keyword>
<organism evidence="9 10">
    <name type="scientific">Pyricularia grisea</name>
    <name type="common">Crabgrass-specific blast fungus</name>
    <name type="synonym">Magnaporthe grisea</name>
    <dbReference type="NCBI Taxonomy" id="148305"/>
    <lineage>
        <taxon>Eukaryota</taxon>
        <taxon>Fungi</taxon>
        <taxon>Dikarya</taxon>
        <taxon>Ascomycota</taxon>
        <taxon>Pezizomycotina</taxon>
        <taxon>Sordariomycetes</taxon>
        <taxon>Sordariomycetidae</taxon>
        <taxon>Magnaporthales</taxon>
        <taxon>Pyriculariaceae</taxon>
        <taxon>Pyricularia</taxon>
    </lineage>
</organism>
<dbReference type="PANTHER" id="PTHR12992:SF24">
    <property type="entry name" value="PEROXISOMAL COENZYME A DIPHOSPHATASE NUDT7"/>
    <property type="match status" value="1"/>
</dbReference>
<dbReference type="Proteomes" id="UP000515153">
    <property type="component" value="Chromosome V"/>
</dbReference>
<dbReference type="GO" id="GO:0015938">
    <property type="term" value="P:coenzyme A catabolic process"/>
    <property type="evidence" value="ECO:0007669"/>
    <property type="project" value="TreeGrafter"/>
</dbReference>
<dbReference type="GO" id="GO:0046872">
    <property type="term" value="F:metal ion binding"/>
    <property type="evidence" value="ECO:0007669"/>
    <property type="project" value="UniProtKB-KW"/>
</dbReference>
<evidence type="ECO:0000256" key="1">
    <source>
        <dbReference type="ARBA" id="ARBA00001936"/>
    </source>
</evidence>
<dbReference type="Gene3D" id="3.90.79.10">
    <property type="entry name" value="Nucleoside Triphosphate Pyrophosphohydrolase"/>
    <property type="match status" value="1"/>
</dbReference>
<protein>
    <recommendedName>
        <fullName evidence="8">Nudix hydrolase domain-containing protein</fullName>
    </recommendedName>
</protein>
<name>A0A6P8AWM2_PYRGI</name>
<feature type="domain" description="Nudix hydrolase" evidence="8">
    <location>
        <begin position="104"/>
        <end position="248"/>
    </location>
</feature>
<dbReference type="RefSeq" id="XP_030979269.1">
    <property type="nucleotide sequence ID" value="XM_031128783.1"/>
</dbReference>
<evidence type="ECO:0000256" key="3">
    <source>
        <dbReference type="ARBA" id="ARBA00022723"/>
    </source>
</evidence>
<dbReference type="GO" id="GO:0010945">
    <property type="term" value="F:coenzyme A diphosphatase activity"/>
    <property type="evidence" value="ECO:0007669"/>
    <property type="project" value="InterPro"/>
</dbReference>
<dbReference type="InterPro" id="IPR000086">
    <property type="entry name" value="NUDIX_hydrolase_dom"/>
</dbReference>
<keyword evidence="3" id="KW-0479">Metal-binding</keyword>
<gene>
    <name evidence="10" type="ORF">PgNI_08793</name>
</gene>
<dbReference type="CDD" id="cd03426">
    <property type="entry name" value="NUDIX_CoAse_Nudt7"/>
    <property type="match status" value="1"/>
</dbReference>
<dbReference type="KEGG" id="pgri:PgNI_08793"/>
<evidence type="ECO:0000256" key="4">
    <source>
        <dbReference type="ARBA" id="ARBA00022801"/>
    </source>
</evidence>
<feature type="region of interest" description="Disordered" evidence="7">
    <location>
        <begin position="288"/>
        <end position="308"/>
    </location>
</feature>
<dbReference type="InterPro" id="IPR045121">
    <property type="entry name" value="CoAse"/>
</dbReference>